<evidence type="ECO:0000256" key="1">
    <source>
        <dbReference type="SAM" id="SignalP"/>
    </source>
</evidence>
<sequence>MINSKIVFLLFFIFCYSTMALADKAVQKPSKTIQEVSTDFSDIKSIGSDFNIGKMHTLSLKMQNKVIPVILGDRIIFLGKDNILYSVNKQNLEQYYWKLSLPKNEKLYRAGVVYAQNVIICAVDDNVYGIDAETGQIKWEKSLISVIAGSPIIVHDRLIIVTVDNYLYSFNLIDGSLLWSSQESIPEVKSYDSFSAASSGDIVVLSFSNGKVVAFNSVNGLKMWESSVSDSLDSNIGFTYGVFLSATKQNVVVVDKYRNILDIDIESGKRKWSKKLNVQGISGIEENYVIAVIDDKLASLDINTGEFLWQYDLLQCKKSKAQWWSIPTVVNNSVLVIGSNGCVILVDAKSGTLKSVNYVLPSSYYVPVFVNSSMYIITSKDKVVVFDQRI</sequence>
<dbReference type="Proteomes" id="UP000422822">
    <property type="component" value="Chromosome"/>
</dbReference>
<dbReference type="AlphaFoldDB" id="A0AAE6QAW6"/>
<dbReference type="InterPro" id="IPR002372">
    <property type="entry name" value="PQQ_rpt_dom"/>
</dbReference>
<evidence type="ECO:0000259" key="2">
    <source>
        <dbReference type="Pfam" id="PF13360"/>
    </source>
</evidence>
<dbReference type="InterPro" id="IPR011047">
    <property type="entry name" value="Quinoprotein_ADH-like_sf"/>
</dbReference>
<gene>
    <name evidence="3" type="ORF">EDL80_02880</name>
</gene>
<accession>A0AAE6QAW6</accession>
<organism evidence="3 4">
    <name type="scientific">Ehrlichia ruminantium</name>
    <name type="common">heartwater rickettsia</name>
    <name type="synonym">Cowdria ruminantium</name>
    <dbReference type="NCBI Taxonomy" id="779"/>
    <lineage>
        <taxon>Bacteria</taxon>
        <taxon>Pseudomonadati</taxon>
        <taxon>Pseudomonadota</taxon>
        <taxon>Alphaproteobacteria</taxon>
        <taxon>Rickettsiales</taxon>
        <taxon>Anaplasmataceae</taxon>
        <taxon>Ehrlichia</taxon>
    </lineage>
</organism>
<feature type="domain" description="Pyrrolo-quinoline quinone repeat" evidence="2">
    <location>
        <begin position="97"/>
        <end position="230"/>
    </location>
</feature>
<name>A0AAE6QAW6_EHRRU</name>
<dbReference type="Gene3D" id="2.130.10.10">
    <property type="entry name" value="YVTN repeat-like/Quinoprotein amine dehydrogenase"/>
    <property type="match status" value="1"/>
</dbReference>
<feature type="signal peptide" evidence="1">
    <location>
        <begin position="1"/>
        <end position="22"/>
    </location>
</feature>
<protein>
    <submittedName>
        <fullName evidence="3">Quinoprotein</fullName>
    </submittedName>
</protein>
<dbReference type="InterPro" id="IPR018391">
    <property type="entry name" value="PQQ_b-propeller_rpt"/>
</dbReference>
<feature type="domain" description="Pyrrolo-quinoline quinone repeat" evidence="2">
    <location>
        <begin position="248"/>
        <end position="387"/>
    </location>
</feature>
<evidence type="ECO:0000313" key="4">
    <source>
        <dbReference type="Proteomes" id="UP000422822"/>
    </source>
</evidence>
<dbReference type="Pfam" id="PF13360">
    <property type="entry name" value="PQQ_2"/>
    <property type="match status" value="2"/>
</dbReference>
<evidence type="ECO:0000313" key="3">
    <source>
        <dbReference type="EMBL" id="QGR03498.1"/>
    </source>
</evidence>
<keyword evidence="4" id="KW-1185">Reference proteome</keyword>
<dbReference type="InterPro" id="IPR015943">
    <property type="entry name" value="WD40/YVTN_repeat-like_dom_sf"/>
</dbReference>
<dbReference type="SMART" id="SM00564">
    <property type="entry name" value="PQQ"/>
    <property type="match status" value="7"/>
</dbReference>
<proteinExistence type="predicted"/>
<dbReference type="RefSeq" id="WP_158406683.1">
    <property type="nucleotide sequence ID" value="NZ_CP033456.1"/>
</dbReference>
<dbReference type="PANTHER" id="PTHR34512:SF30">
    <property type="entry name" value="OUTER MEMBRANE PROTEIN ASSEMBLY FACTOR BAMB"/>
    <property type="match status" value="1"/>
</dbReference>
<keyword evidence="1" id="KW-0732">Signal</keyword>
<feature type="chain" id="PRO_5042216201" evidence="1">
    <location>
        <begin position="23"/>
        <end position="390"/>
    </location>
</feature>
<dbReference type="SUPFAM" id="SSF50998">
    <property type="entry name" value="Quinoprotein alcohol dehydrogenase-like"/>
    <property type="match status" value="1"/>
</dbReference>
<dbReference type="EMBL" id="CP033455">
    <property type="protein sequence ID" value="QGR03498.1"/>
    <property type="molecule type" value="Genomic_DNA"/>
</dbReference>
<reference evidence="3 4" key="1">
    <citation type="submission" date="2018-10" db="EMBL/GenBank/DDBJ databases">
        <title>Propagation and draft genome sequences of three atypical Erhlichia ruminantium isolates.</title>
        <authorList>
            <person name="Liebenberg J."/>
            <person name="Steyn H."/>
            <person name="Josemans A."/>
            <person name="Zweygarth E."/>
        </authorList>
    </citation>
    <scope>NUCLEOTIDE SEQUENCE [LARGE SCALE GENOMIC DNA]</scope>
    <source>
        <strain evidence="3 4">Omatjenne</strain>
    </source>
</reference>
<dbReference type="PANTHER" id="PTHR34512">
    <property type="entry name" value="CELL SURFACE PROTEIN"/>
    <property type="match status" value="1"/>
</dbReference>